<proteinExistence type="predicted"/>
<organism evidence="3 4">
    <name type="scientific">Mytilus coruscus</name>
    <name type="common">Sea mussel</name>
    <dbReference type="NCBI Taxonomy" id="42192"/>
    <lineage>
        <taxon>Eukaryota</taxon>
        <taxon>Metazoa</taxon>
        <taxon>Spiralia</taxon>
        <taxon>Lophotrochozoa</taxon>
        <taxon>Mollusca</taxon>
        <taxon>Bivalvia</taxon>
        <taxon>Autobranchia</taxon>
        <taxon>Pteriomorphia</taxon>
        <taxon>Mytilida</taxon>
        <taxon>Mytiloidea</taxon>
        <taxon>Mytilidae</taxon>
        <taxon>Mytilinae</taxon>
        <taxon>Mytilus</taxon>
    </lineage>
</organism>
<feature type="compositionally biased region" description="Low complexity" evidence="2">
    <location>
        <begin position="314"/>
        <end position="330"/>
    </location>
</feature>
<accession>A0A6J8CU64</accession>
<gene>
    <name evidence="3" type="ORF">MCOR_33634</name>
</gene>
<feature type="region of interest" description="Disordered" evidence="2">
    <location>
        <begin position="311"/>
        <end position="345"/>
    </location>
</feature>
<sequence length="345" mass="38462">MCHNPMQRAPDFGLPSLVVRQQHQYYLCHIHMPLLLPAYLILLTIPSYPTATPTSHLSLPTMPSTPTAGPTFHLPTMPSYPTATAISHLPLPTMPSYPTATATSHLPLPTMPSTPTAGPTFHLPTMSTSTTAINYYTAEPIYSRPTMPSSCSITNQTTATIAELSSYLPMEMSGSPDTHTDFEVFSPEIGSPTQKVLEREAVASSKDDQMEYILPQLLGHDQPSNNLDTYQSPDLPIDINKSDDEVNRQVLQALTNFTKTQQVILQELGHLNKSVNTLSSDISFLRGQFRQQERNLNKQERVLDRLNATFNSLPTRTPRNNSRTTPYNRNTQKKQKMKSVVIKDN</sequence>
<dbReference type="EMBL" id="CACVKT020006002">
    <property type="protein sequence ID" value="CAC5399365.1"/>
    <property type="molecule type" value="Genomic_DNA"/>
</dbReference>
<evidence type="ECO:0000313" key="4">
    <source>
        <dbReference type="Proteomes" id="UP000507470"/>
    </source>
</evidence>
<keyword evidence="1" id="KW-0175">Coiled coil</keyword>
<keyword evidence="4" id="KW-1185">Reference proteome</keyword>
<dbReference type="Proteomes" id="UP000507470">
    <property type="component" value="Unassembled WGS sequence"/>
</dbReference>
<feature type="coiled-coil region" evidence="1">
    <location>
        <begin position="282"/>
        <end position="309"/>
    </location>
</feature>
<evidence type="ECO:0000256" key="1">
    <source>
        <dbReference type="SAM" id="Coils"/>
    </source>
</evidence>
<dbReference type="AlphaFoldDB" id="A0A6J8CU64"/>
<evidence type="ECO:0000256" key="2">
    <source>
        <dbReference type="SAM" id="MobiDB-lite"/>
    </source>
</evidence>
<evidence type="ECO:0000313" key="3">
    <source>
        <dbReference type="EMBL" id="CAC5399365.1"/>
    </source>
</evidence>
<protein>
    <submittedName>
        <fullName evidence="3">Uncharacterized protein</fullName>
    </submittedName>
</protein>
<reference evidence="3 4" key="1">
    <citation type="submission" date="2020-06" db="EMBL/GenBank/DDBJ databases">
        <authorList>
            <person name="Li R."/>
            <person name="Bekaert M."/>
        </authorList>
    </citation>
    <scope>NUCLEOTIDE SEQUENCE [LARGE SCALE GENOMIC DNA]</scope>
    <source>
        <strain evidence="4">wild</strain>
    </source>
</reference>
<name>A0A6J8CU64_MYTCO</name>